<dbReference type="GO" id="GO:0016055">
    <property type="term" value="P:Wnt signaling pathway"/>
    <property type="evidence" value="ECO:0007669"/>
    <property type="project" value="UniProtKB-KW"/>
</dbReference>
<evidence type="ECO:0000313" key="14">
    <source>
        <dbReference type="EMBL" id="KAJ3585031.1"/>
    </source>
</evidence>
<dbReference type="InterPro" id="IPR000047">
    <property type="entry name" value="HTH_motif"/>
</dbReference>
<evidence type="ECO:0000256" key="7">
    <source>
        <dbReference type="ARBA" id="ARBA00023155"/>
    </source>
</evidence>
<comment type="similarity">
    <text evidence="2">Belongs to the EMX homeobox family.</text>
</comment>
<feature type="domain" description="Homeobox" evidence="13">
    <location>
        <begin position="162"/>
        <end position="222"/>
    </location>
</feature>
<feature type="region of interest" description="Disordered" evidence="12">
    <location>
        <begin position="216"/>
        <end position="236"/>
    </location>
</feature>
<organism evidence="14 15">
    <name type="scientific">Muraenolepis orangiensis</name>
    <name type="common">Patagonian moray cod</name>
    <dbReference type="NCBI Taxonomy" id="630683"/>
    <lineage>
        <taxon>Eukaryota</taxon>
        <taxon>Metazoa</taxon>
        <taxon>Chordata</taxon>
        <taxon>Craniata</taxon>
        <taxon>Vertebrata</taxon>
        <taxon>Euteleostomi</taxon>
        <taxon>Actinopterygii</taxon>
        <taxon>Neopterygii</taxon>
        <taxon>Teleostei</taxon>
        <taxon>Neoteleostei</taxon>
        <taxon>Acanthomorphata</taxon>
        <taxon>Zeiogadaria</taxon>
        <taxon>Gadariae</taxon>
        <taxon>Gadiformes</taxon>
        <taxon>Muraenolepidoidei</taxon>
        <taxon>Muraenolepididae</taxon>
        <taxon>Muraenolepis</taxon>
    </lineage>
</organism>
<dbReference type="OrthoDB" id="6159439at2759"/>
<dbReference type="EMBL" id="JANIIK010000118">
    <property type="protein sequence ID" value="KAJ3585031.1"/>
    <property type="molecule type" value="Genomic_DNA"/>
</dbReference>
<dbReference type="Proteomes" id="UP001148018">
    <property type="component" value="Unassembled WGS sequence"/>
</dbReference>
<dbReference type="GO" id="GO:0007420">
    <property type="term" value="P:brain development"/>
    <property type="evidence" value="ECO:0007669"/>
    <property type="project" value="TreeGrafter"/>
</dbReference>
<dbReference type="CDD" id="cd00086">
    <property type="entry name" value="homeodomain"/>
    <property type="match status" value="1"/>
</dbReference>
<dbReference type="GO" id="GO:0005634">
    <property type="term" value="C:nucleus"/>
    <property type="evidence" value="ECO:0007669"/>
    <property type="project" value="UniProtKB-SubCell"/>
</dbReference>
<evidence type="ECO:0000313" key="15">
    <source>
        <dbReference type="Proteomes" id="UP001148018"/>
    </source>
</evidence>
<evidence type="ECO:0000256" key="10">
    <source>
        <dbReference type="PROSITE-ProRule" id="PRU00108"/>
    </source>
</evidence>
<accession>A0A9Q0DC50</accession>
<reference evidence="14" key="1">
    <citation type="submission" date="2022-07" db="EMBL/GenBank/DDBJ databases">
        <title>Chromosome-level genome of Muraenolepis orangiensis.</title>
        <authorList>
            <person name="Kim J."/>
        </authorList>
    </citation>
    <scope>NUCLEOTIDE SEQUENCE</scope>
    <source>
        <strain evidence="14">KU_S4_2022</strain>
        <tissue evidence="14">Muscle</tissue>
    </source>
</reference>
<name>A0A9Q0DC50_9TELE</name>
<proteinExistence type="inferred from homology"/>
<dbReference type="InterPro" id="IPR020479">
    <property type="entry name" value="HD_metazoa"/>
</dbReference>
<dbReference type="FunFam" id="1.10.10.60:FF:000131">
    <property type="entry name" value="Ventral anterior homeobox 2"/>
    <property type="match status" value="1"/>
</dbReference>
<feature type="region of interest" description="Disordered" evidence="12">
    <location>
        <begin position="1"/>
        <end position="130"/>
    </location>
</feature>
<evidence type="ECO:0000256" key="6">
    <source>
        <dbReference type="ARBA" id="ARBA00023125"/>
    </source>
</evidence>
<evidence type="ECO:0000256" key="8">
    <source>
        <dbReference type="ARBA" id="ARBA00023163"/>
    </source>
</evidence>
<keyword evidence="4" id="KW-0879">Wnt signaling pathway</keyword>
<keyword evidence="6 10" id="KW-0238">DNA-binding</keyword>
<keyword evidence="8" id="KW-0804">Transcription</keyword>
<evidence type="ECO:0000259" key="13">
    <source>
        <dbReference type="PROSITE" id="PS50071"/>
    </source>
</evidence>
<dbReference type="PRINTS" id="PR00031">
    <property type="entry name" value="HTHREPRESSR"/>
</dbReference>
<dbReference type="InterPro" id="IPR017970">
    <property type="entry name" value="Homeobox_CS"/>
</dbReference>
<evidence type="ECO:0000256" key="12">
    <source>
        <dbReference type="SAM" id="MobiDB-lite"/>
    </source>
</evidence>
<dbReference type="InterPro" id="IPR001356">
    <property type="entry name" value="HD"/>
</dbReference>
<gene>
    <name evidence="14" type="ORF">NHX12_013754</name>
</gene>
<sequence>MFDQATRSLQGGGGGGGGGGGAITADHHNHNHHHPHHHHQHHHQHHLHADRLMVDSKCRAEAEVGSSKSPAHSTTTNTTNNNTTNNTTNITSTNSTTTSTTSTTSSTTEDTAGTSSSPPTSSSEDGHDKLCGVDPDYCRRILVRDAKGAIREIVLPRGLDLDRPKRTRTSFTAEQLYRLELEFQRGQYVVGRERTELARHLNLSETQVKVWFQNRRTKQKKDTTKESDKRGSSSSASESLATCNILRLLEQGRLLSGPPVPVAGGNPLLGGGALGVLPHPQQGVAAGDRGGGLTTTTGGGVGGGFGLTLGGSPHPLCFSMPLLGGPHPHHLHHHHELTSSSASASAYGCGSSAFEPYMRLDRKEADLGGKKTVS</sequence>
<dbReference type="GO" id="GO:0000981">
    <property type="term" value="F:DNA-binding transcription factor activity, RNA polymerase II-specific"/>
    <property type="evidence" value="ECO:0007669"/>
    <property type="project" value="InterPro"/>
</dbReference>
<evidence type="ECO:0000256" key="4">
    <source>
        <dbReference type="ARBA" id="ARBA00022687"/>
    </source>
</evidence>
<dbReference type="InterPro" id="IPR009057">
    <property type="entry name" value="Homeodomain-like_sf"/>
</dbReference>
<dbReference type="PROSITE" id="PS00027">
    <property type="entry name" value="HOMEOBOX_1"/>
    <property type="match status" value="1"/>
</dbReference>
<evidence type="ECO:0000256" key="11">
    <source>
        <dbReference type="RuleBase" id="RU000682"/>
    </source>
</evidence>
<protein>
    <recommendedName>
        <fullName evidence="13">Homeobox domain-containing protein</fullName>
    </recommendedName>
</protein>
<dbReference type="GO" id="GO:0030182">
    <property type="term" value="P:neuron differentiation"/>
    <property type="evidence" value="ECO:0007669"/>
    <property type="project" value="TreeGrafter"/>
</dbReference>
<evidence type="ECO:0000256" key="2">
    <source>
        <dbReference type="ARBA" id="ARBA00007397"/>
    </source>
</evidence>
<feature type="compositionally biased region" description="Basic and acidic residues" evidence="12">
    <location>
        <begin position="47"/>
        <end position="62"/>
    </location>
</feature>
<dbReference type="Gene3D" id="1.10.10.60">
    <property type="entry name" value="Homeodomain-like"/>
    <property type="match status" value="1"/>
</dbReference>
<feature type="compositionally biased region" description="Basic and acidic residues" evidence="12">
    <location>
        <begin position="220"/>
        <end position="231"/>
    </location>
</feature>
<keyword evidence="3" id="KW-0217">Developmental protein</keyword>
<keyword evidence="7 10" id="KW-0371">Homeobox</keyword>
<dbReference type="PRINTS" id="PR00024">
    <property type="entry name" value="HOMEOBOX"/>
</dbReference>
<dbReference type="SUPFAM" id="SSF46689">
    <property type="entry name" value="Homeodomain-like"/>
    <property type="match status" value="1"/>
</dbReference>
<dbReference type="Pfam" id="PF00046">
    <property type="entry name" value="Homeodomain"/>
    <property type="match status" value="1"/>
</dbReference>
<dbReference type="AlphaFoldDB" id="A0A9Q0DC50"/>
<keyword evidence="15" id="KW-1185">Reference proteome</keyword>
<dbReference type="PROSITE" id="PS50071">
    <property type="entry name" value="HOMEOBOX_2"/>
    <property type="match status" value="1"/>
</dbReference>
<feature type="compositionally biased region" description="Low complexity" evidence="12">
    <location>
        <begin position="73"/>
        <end position="123"/>
    </location>
</feature>
<keyword evidence="5" id="KW-0805">Transcription regulation</keyword>
<dbReference type="SMART" id="SM00389">
    <property type="entry name" value="HOX"/>
    <property type="match status" value="1"/>
</dbReference>
<keyword evidence="9 10" id="KW-0539">Nucleus</keyword>
<feature type="compositionally biased region" description="Basic residues" evidence="12">
    <location>
        <begin position="29"/>
        <end position="46"/>
    </location>
</feature>
<dbReference type="PANTHER" id="PTHR24339:SF34">
    <property type="entry name" value="VENTRAL ANTERIOR HOMEOBOX 2"/>
    <property type="match status" value="1"/>
</dbReference>
<comment type="caution">
    <text evidence="14">The sequence shown here is derived from an EMBL/GenBank/DDBJ whole genome shotgun (WGS) entry which is preliminary data.</text>
</comment>
<feature type="DNA-binding region" description="Homeobox" evidence="10">
    <location>
        <begin position="164"/>
        <end position="223"/>
    </location>
</feature>
<evidence type="ECO:0000256" key="3">
    <source>
        <dbReference type="ARBA" id="ARBA00022473"/>
    </source>
</evidence>
<evidence type="ECO:0000256" key="1">
    <source>
        <dbReference type="ARBA" id="ARBA00004123"/>
    </source>
</evidence>
<feature type="compositionally biased region" description="Gly residues" evidence="12">
    <location>
        <begin position="10"/>
        <end position="22"/>
    </location>
</feature>
<dbReference type="GO" id="GO:0000978">
    <property type="term" value="F:RNA polymerase II cis-regulatory region sequence-specific DNA binding"/>
    <property type="evidence" value="ECO:0007669"/>
    <property type="project" value="TreeGrafter"/>
</dbReference>
<evidence type="ECO:0000256" key="9">
    <source>
        <dbReference type="ARBA" id="ARBA00023242"/>
    </source>
</evidence>
<evidence type="ECO:0000256" key="5">
    <source>
        <dbReference type="ARBA" id="ARBA00023015"/>
    </source>
</evidence>
<dbReference type="InterPro" id="IPR050877">
    <property type="entry name" value="EMX-VAX-Noto_Homeobox_TFs"/>
</dbReference>
<comment type="subcellular location">
    <subcellularLocation>
        <location evidence="1 10 11">Nucleus</location>
    </subcellularLocation>
</comment>
<dbReference type="PANTHER" id="PTHR24339">
    <property type="entry name" value="HOMEOBOX PROTEIN EMX-RELATED"/>
    <property type="match status" value="1"/>
</dbReference>